<sequence length="165" mass="15855">MERLALGDGLGDGGAEVRDALGDGDADFEALGDGEAERDGLPLVGDALAEGAAGAALVTGAEAFASTSVVSLSAELGSAHTATAVPLRATAAAAPISSASGFREAGPVRFSGPPPPPPPPPVWLPYVCSAAGIARSWTVSARLPAYAGPAGSAGHGPSCGGTGIP</sequence>
<accession>A0ABZ1TII8</accession>
<evidence type="ECO:0000313" key="2">
    <source>
        <dbReference type="Proteomes" id="UP001432039"/>
    </source>
</evidence>
<keyword evidence="2" id="KW-1185">Reference proteome</keyword>
<reference evidence="1" key="1">
    <citation type="submission" date="2022-10" db="EMBL/GenBank/DDBJ databases">
        <title>The complete genomes of actinobacterial strains from the NBC collection.</title>
        <authorList>
            <person name="Joergensen T.S."/>
            <person name="Alvarez Arevalo M."/>
            <person name="Sterndorff E.B."/>
            <person name="Faurdal D."/>
            <person name="Vuksanovic O."/>
            <person name="Mourched A.-S."/>
            <person name="Charusanti P."/>
            <person name="Shaw S."/>
            <person name="Blin K."/>
            <person name="Weber T."/>
        </authorList>
    </citation>
    <scope>NUCLEOTIDE SEQUENCE</scope>
    <source>
        <strain evidence="1">NBC_00248</strain>
    </source>
</reference>
<dbReference type="Proteomes" id="UP001432039">
    <property type="component" value="Chromosome"/>
</dbReference>
<organism evidence="1 2">
    <name type="scientific">Streptomyces virginiae</name>
    <name type="common">Streptomyces cinnamonensis</name>
    <dbReference type="NCBI Taxonomy" id="1961"/>
    <lineage>
        <taxon>Bacteria</taxon>
        <taxon>Bacillati</taxon>
        <taxon>Actinomycetota</taxon>
        <taxon>Actinomycetes</taxon>
        <taxon>Kitasatosporales</taxon>
        <taxon>Streptomycetaceae</taxon>
        <taxon>Streptomyces</taxon>
    </lineage>
</organism>
<dbReference type="RefSeq" id="WP_328963501.1">
    <property type="nucleotide sequence ID" value="NZ_CP108090.1"/>
</dbReference>
<dbReference type="EMBL" id="CP108090">
    <property type="protein sequence ID" value="WUQ14846.1"/>
    <property type="molecule type" value="Genomic_DNA"/>
</dbReference>
<evidence type="ECO:0000313" key="1">
    <source>
        <dbReference type="EMBL" id="WUQ14846.1"/>
    </source>
</evidence>
<proteinExistence type="predicted"/>
<protein>
    <submittedName>
        <fullName evidence="1">Uncharacterized protein</fullName>
    </submittedName>
</protein>
<name>A0ABZ1TII8_STRVG</name>
<gene>
    <name evidence="1" type="ORF">OG517_27460</name>
</gene>